<dbReference type="PANTHER" id="PTHR33558:SF1">
    <property type="entry name" value="GLUTAREDOXIN-LIKE PROTEIN C5ORF63 HOMOLOG"/>
    <property type="match status" value="1"/>
</dbReference>
<reference evidence="2 3" key="1">
    <citation type="journal article" date="2018" name="BMC Genomics">
        <title>Comparative genome analyses reveal sequence features reflecting distinct modes of host-adaptation between dicot and monocot powdery mildew.</title>
        <authorList>
            <person name="Wu Y."/>
            <person name="Ma X."/>
            <person name="Pan Z."/>
            <person name="Kale S.D."/>
            <person name="Song Y."/>
            <person name="King H."/>
            <person name="Zhang Q."/>
            <person name="Presley C."/>
            <person name="Deng X."/>
            <person name="Wei C.I."/>
            <person name="Xiao S."/>
        </authorList>
    </citation>
    <scope>NUCLEOTIDE SEQUENCE [LARGE SCALE GENOMIC DNA]</scope>
    <source>
        <strain evidence="2">UCSC1</strain>
    </source>
</reference>
<dbReference type="Proteomes" id="UP000285405">
    <property type="component" value="Unassembled WGS sequence"/>
</dbReference>
<comment type="caution">
    <text evidence="2">The sequence shown here is derived from an EMBL/GenBank/DDBJ whole genome shotgun (WGS) entry which is preliminary data.</text>
</comment>
<protein>
    <recommendedName>
        <fullName evidence="1">Glutaredoxin-like protein</fullName>
    </recommendedName>
</protein>
<gene>
    <name evidence="2" type="ORF">GcC1_144007</name>
</gene>
<proteinExistence type="inferred from homology"/>
<keyword evidence="1" id="KW-0249">Electron transport</keyword>
<dbReference type="EMBL" id="MCBR01014455">
    <property type="protein sequence ID" value="RKF62785.1"/>
    <property type="molecule type" value="Genomic_DNA"/>
</dbReference>
<organism evidence="2 3">
    <name type="scientific">Golovinomyces cichoracearum</name>
    <dbReference type="NCBI Taxonomy" id="62708"/>
    <lineage>
        <taxon>Eukaryota</taxon>
        <taxon>Fungi</taxon>
        <taxon>Dikarya</taxon>
        <taxon>Ascomycota</taxon>
        <taxon>Pezizomycotina</taxon>
        <taxon>Leotiomycetes</taxon>
        <taxon>Erysiphales</taxon>
        <taxon>Erysiphaceae</taxon>
        <taxon>Golovinomyces</taxon>
    </lineage>
</organism>
<dbReference type="AlphaFoldDB" id="A0A420HZD4"/>
<dbReference type="Pfam" id="PF05768">
    <property type="entry name" value="Glrx-like"/>
    <property type="match status" value="1"/>
</dbReference>
<accession>A0A420HZD4</accession>
<dbReference type="PANTHER" id="PTHR33558">
    <property type="entry name" value="GLUTAREDOXIN-LIKE PROTEIN C5ORF63 HOMOLOG"/>
    <property type="match status" value="1"/>
</dbReference>
<evidence type="ECO:0000256" key="1">
    <source>
        <dbReference type="RuleBase" id="RU363082"/>
    </source>
</evidence>
<dbReference type="OrthoDB" id="429967at2759"/>
<keyword evidence="1" id="KW-0813">Transport</keyword>
<sequence>MHPSCRFYSSFRITLFTRANCSLCTNAKQVLSDVRKLRPFKYHEIDIMDSEGKKWRDLYEFDTPVIHISNSGQTDELPELSSSATKLMHRFKVNDVITEMDRRKTNFNSPKNS</sequence>
<dbReference type="SUPFAM" id="SSF52833">
    <property type="entry name" value="Thioredoxin-like"/>
    <property type="match status" value="1"/>
</dbReference>
<dbReference type="InterPro" id="IPR052565">
    <property type="entry name" value="Glutaredoxin-like_YDR286C"/>
</dbReference>
<dbReference type="InterPro" id="IPR008554">
    <property type="entry name" value="Glutaredoxin-like"/>
</dbReference>
<dbReference type="Gene3D" id="3.40.30.10">
    <property type="entry name" value="Glutaredoxin"/>
    <property type="match status" value="1"/>
</dbReference>
<evidence type="ECO:0000313" key="3">
    <source>
        <dbReference type="Proteomes" id="UP000285405"/>
    </source>
</evidence>
<comment type="similarity">
    <text evidence="1">Belongs to the glutaredoxin family.</text>
</comment>
<evidence type="ECO:0000313" key="2">
    <source>
        <dbReference type="EMBL" id="RKF62785.1"/>
    </source>
</evidence>
<name>A0A420HZD4_9PEZI</name>
<dbReference type="InterPro" id="IPR036249">
    <property type="entry name" value="Thioredoxin-like_sf"/>
</dbReference>